<proteinExistence type="inferred from homology"/>
<dbReference type="GO" id="GO:0071013">
    <property type="term" value="C:catalytic step 2 spliceosome"/>
    <property type="evidence" value="ECO:0007669"/>
    <property type="project" value="TreeGrafter"/>
</dbReference>
<keyword evidence="3" id="KW-0539">Nucleus</keyword>
<feature type="compositionally biased region" description="Basic and acidic residues" evidence="5">
    <location>
        <begin position="280"/>
        <end position="312"/>
    </location>
</feature>
<dbReference type="EMBL" id="KV417668">
    <property type="protein sequence ID" value="KZP11122.1"/>
    <property type="molecule type" value="Genomic_DNA"/>
</dbReference>
<accession>A0A166A0I6</accession>
<name>A0A166A0I6_9AGAM</name>
<dbReference type="InterPro" id="IPR020892">
    <property type="entry name" value="Cyclophilin-type_PPIase_CS"/>
</dbReference>
<evidence type="ECO:0000256" key="2">
    <source>
        <dbReference type="ARBA" id="ARBA00004123"/>
    </source>
</evidence>
<dbReference type="PANTHER" id="PTHR45625:SF6">
    <property type="entry name" value="SPLICEOSOME-ASSOCIATED PROTEIN CWC27 HOMOLOG"/>
    <property type="match status" value="1"/>
</dbReference>
<evidence type="ECO:0000313" key="8">
    <source>
        <dbReference type="Proteomes" id="UP000076532"/>
    </source>
</evidence>
<evidence type="ECO:0000313" key="7">
    <source>
        <dbReference type="EMBL" id="KZP11122.1"/>
    </source>
</evidence>
<dbReference type="SUPFAM" id="SSF50891">
    <property type="entry name" value="Cyclophilin-like"/>
    <property type="match status" value="1"/>
</dbReference>
<dbReference type="Pfam" id="PF00160">
    <property type="entry name" value="Pro_isomerase"/>
    <property type="match status" value="1"/>
</dbReference>
<dbReference type="InterPro" id="IPR002130">
    <property type="entry name" value="Cyclophilin-type_PPIase_dom"/>
</dbReference>
<feature type="domain" description="PPIase cyclophilin-type" evidence="6">
    <location>
        <begin position="12"/>
        <end position="161"/>
    </location>
</feature>
<dbReference type="PROSITE" id="PS50072">
    <property type="entry name" value="CSA_PPIASE_2"/>
    <property type="match status" value="1"/>
</dbReference>
<dbReference type="PROSITE" id="PS00170">
    <property type="entry name" value="CSA_PPIASE_1"/>
    <property type="match status" value="1"/>
</dbReference>
<dbReference type="Proteomes" id="UP000076532">
    <property type="component" value="Unassembled WGS sequence"/>
</dbReference>
<sequence>MALPTNGRVIIETTAGEIDIELWSKETPKTCRNFLTLAMEGYYDGNIFHRIVPGFLVQTGDKTGTGGGGESIYGEPFEDEIHPRLRFAHRGLIAMANNGSKNSNDSQFIITLDRADELHGKHTLFGRCMGDTVYNVIKIGEMEIDANGRPVYPPKIKGIRIIDNPFDDIVPRITAEEKRVQQRARETAQKEREEEQRRKGAKKNVKLLSFADDEGAADEEEPIVFKKKAIVRPDLIDNPEQSTPLPEMLAASAKARQKSAEPSTKPLKEPKSSAPSDSIDITKIREQHKKEQESGSNSRKAEIEKIEADLRKMSRRRNGGGDSDDEPSKKKVKKSYLEEELAKYSKGKGSKKGKKKDEGDVLAALNSFRGKLKSSMFDAPEDADMEAEDGAGGGETAPPTGEDPGIEVDDDRGFLTHALHFPKDDGEETRKADRDYEVIDPRERGAKAKDEERERKRLAKAKSGGGRQRR</sequence>
<evidence type="ECO:0000256" key="1">
    <source>
        <dbReference type="ARBA" id="ARBA00000971"/>
    </source>
</evidence>
<dbReference type="InterPro" id="IPR029000">
    <property type="entry name" value="Cyclophilin-like_dom_sf"/>
</dbReference>
<dbReference type="OrthoDB" id="442970at2759"/>
<dbReference type="GO" id="GO:0006457">
    <property type="term" value="P:protein folding"/>
    <property type="evidence" value="ECO:0007669"/>
    <property type="project" value="InterPro"/>
</dbReference>
<feature type="compositionally biased region" description="Acidic residues" evidence="5">
    <location>
        <begin position="379"/>
        <end position="389"/>
    </location>
</feature>
<evidence type="ECO:0000256" key="3">
    <source>
        <dbReference type="ARBA" id="ARBA00023242"/>
    </source>
</evidence>
<feature type="compositionally biased region" description="Basic and acidic residues" evidence="5">
    <location>
        <begin position="180"/>
        <end position="198"/>
    </location>
</feature>
<dbReference type="PANTHER" id="PTHR45625">
    <property type="entry name" value="PEPTIDYL-PROLYL CIS-TRANS ISOMERASE-RELATED"/>
    <property type="match status" value="1"/>
</dbReference>
<protein>
    <submittedName>
        <fullName evidence="7">Cyclophilin-like protein</fullName>
    </submittedName>
</protein>
<feature type="region of interest" description="Disordered" evidence="5">
    <location>
        <begin position="180"/>
        <end position="201"/>
    </location>
</feature>
<evidence type="ECO:0000256" key="5">
    <source>
        <dbReference type="SAM" id="MobiDB-lite"/>
    </source>
</evidence>
<comment type="subcellular location">
    <subcellularLocation>
        <location evidence="2">Nucleus</location>
    </subcellularLocation>
</comment>
<reference evidence="7 8" key="1">
    <citation type="journal article" date="2016" name="Mol. Biol. Evol.">
        <title>Comparative Genomics of Early-Diverging Mushroom-Forming Fungi Provides Insights into the Origins of Lignocellulose Decay Capabilities.</title>
        <authorList>
            <person name="Nagy L.G."/>
            <person name="Riley R."/>
            <person name="Tritt A."/>
            <person name="Adam C."/>
            <person name="Daum C."/>
            <person name="Floudas D."/>
            <person name="Sun H."/>
            <person name="Yadav J.S."/>
            <person name="Pangilinan J."/>
            <person name="Larsson K.H."/>
            <person name="Matsuura K."/>
            <person name="Barry K."/>
            <person name="Labutti K."/>
            <person name="Kuo R."/>
            <person name="Ohm R.A."/>
            <person name="Bhattacharya S.S."/>
            <person name="Shirouzu T."/>
            <person name="Yoshinaga Y."/>
            <person name="Martin F.M."/>
            <person name="Grigoriev I.V."/>
            <person name="Hibbett D.S."/>
        </authorList>
    </citation>
    <scope>NUCLEOTIDE SEQUENCE [LARGE SCALE GENOMIC DNA]</scope>
    <source>
        <strain evidence="7 8">CBS 109695</strain>
    </source>
</reference>
<gene>
    <name evidence="7" type="ORF">FIBSPDRAFT_757173</name>
</gene>
<feature type="compositionally biased region" description="Basic residues" evidence="5">
    <location>
        <begin position="345"/>
        <end position="354"/>
    </location>
</feature>
<keyword evidence="8" id="KW-1185">Reference proteome</keyword>
<comment type="similarity">
    <text evidence="4">Belongs to the cyclophilin-type PPIase family. CWC27 subfamily.</text>
</comment>
<feature type="region of interest" description="Disordered" evidence="5">
    <location>
        <begin position="235"/>
        <end position="470"/>
    </location>
</feature>
<evidence type="ECO:0000259" key="6">
    <source>
        <dbReference type="PROSITE" id="PS50072"/>
    </source>
</evidence>
<dbReference type="Gene3D" id="2.40.100.10">
    <property type="entry name" value="Cyclophilin-like"/>
    <property type="match status" value="1"/>
</dbReference>
<organism evidence="7 8">
    <name type="scientific">Athelia psychrophila</name>
    <dbReference type="NCBI Taxonomy" id="1759441"/>
    <lineage>
        <taxon>Eukaryota</taxon>
        <taxon>Fungi</taxon>
        <taxon>Dikarya</taxon>
        <taxon>Basidiomycota</taxon>
        <taxon>Agaricomycotina</taxon>
        <taxon>Agaricomycetes</taxon>
        <taxon>Agaricomycetidae</taxon>
        <taxon>Atheliales</taxon>
        <taxon>Atheliaceae</taxon>
        <taxon>Athelia</taxon>
    </lineage>
</organism>
<comment type="catalytic activity">
    <reaction evidence="1">
        <text>[protein]-peptidylproline (omega=180) = [protein]-peptidylproline (omega=0)</text>
        <dbReference type="Rhea" id="RHEA:16237"/>
        <dbReference type="Rhea" id="RHEA-COMP:10747"/>
        <dbReference type="Rhea" id="RHEA-COMP:10748"/>
        <dbReference type="ChEBI" id="CHEBI:83833"/>
        <dbReference type="ChEBI" id="CHEBI:83834"/>
        <dbReference type="EC" id="5.2.1.8"/>
    </reaction>
</comment>
<dbReference type="STRING" id="436010.A0A166A0I6"/>
<feature type="compositionally biased region" description="Basic and acidic residues" evidence="5">
    <location>
        <begin position="421"/>
        <end position="455"/>
    </location>
</feature>
<dbReference type="InterPro" id="IPR044666">
    <property type="entry name" value="Cyclophilin_A-like"/>
</dbReference>
<dbReference type="PRINTS" id="PR00153">
    <property type="entry name" value="CSAPPISMRASE"/>
</dbReference>
<dbReference type="AlphaFoldDB" id="A0A166A0I6"/>
<evidence type="ECO:0000256" key="4">
    <source>
        <dbReference type="ARBA" id="ARBA00038509"/>
    </source>
</evidence>
<dbReference type="GO" id="GO:0003755">
    <property type="term" value="F:peptidyl-prolyl cis-trans isomerase activity"/>
    <property type="evidence" value="ECO:0007669"/>
    <property type="project" value="UniProtKB-EC"/>
</dbReference>